<dbReference type="InterPro" id="IPR036390">
    <property type="entry name" value="WH_DNA-bd_sf"/>
</dbReference>
<keyword evidence="1" id="KW-0059">Arsenical resistance</keyword>
<dbReference type="InterPro" id="IPR048716">
    <property type="entry name" value="Phosphatase-like_N"/>
</dbReference>
<feature type="domain" description="HTH arsR-type" evidence="2">
    <location>
        <begin position="1"/>
        <end position="98"/>
    </location>
</feature>
<protein>
    <recommendedName>
        <fullName evidence="2">HTH arsR-type domain-containing protein</fullName>
    </recommendedName>
</protein>
<comment type="caution">
    <text evidence="3">The sequence shown here is derived from an EMBL/GenBank/DDBJ whole genome shotgun (WGS) entry which is preliminary data.</text>
</comment>
<dbReference type="RefSeq" id="WP_232497812.1">
    <property type="nucleotide sequence ID" value="NZ_BAAANH010000004.1"/>
</dbReference>
<evidence type="ECO:0000313" key="3">
    <source>
        <dbReference type="EMBL" id="GAA1760761.1"/>
    </source>
</evidence>
<gene>
    <name evidence="3" type="ORF">GCM10009747_19790</name>
</gene>
<accession>A0ABP4WR80</accession>
<dbReference type="InterPro" id="IPR023485">
    <property type="entry name" value="Ptyr_pPase"/>
</dbReference>
<evidence type="ECO:0000313" key="4">
    <source>
        <dbReference type="Proteomes" id="UP001500506"/>
    </source>
</evidence>
<dbReference type="PROSITE" id="PS50987">
    <property type="entry name" value="HTH_ARSR_2"/>
    <property type="match status" value="1"/>
</dbReference>
<name>A0ABP4WR80_9MICO</name>
<dbReference type="Gene3D" id="1.10.8.1060">
    <property type="entry name" value="Corynebacterium glutamicum thioredoxin-dependent arsenate reductase, N-terminal domain"/>
    <property type="match status" value="1"/>
</dbReference>
<evidence type="ECO:0000256" key="1">
    <source>
        <dbReference type="ARBA" id="ARBA00022849"/>
    </source>
</evidence>
<evidence type="ECO:0000259" key="2">
    <source>
        <dbReference type="PROSITE" id="PS50987"/>
    </source>
</evidence>
<dbReference type="Gene3D" id="3.40.50.2300">
    <property type="match status" value="1"/>
</dbReference>
<dbReference type="InterPro" id="IPR036388">
    <property type="entry name" value="WH-like_DNA-bd_sf"/>
</dbReference>
<dbReference type="CDD" id="cd00090">
    <property type="entry name" value="HTH_ARSR"/>
    <property type="match status" value="1"/>
</dbReference>
<dbReference type="Pfam" id="PF21234">
    <property type="entry name" value="Phosphatase-like_N"/>
    <property type="match status" value="1"/>
</dbReference>
<dbReference type="CDD" id="cd16345">
    <property type="entry name" value="LMWP_ArsC"/>
    <property type="match status" value="1"/>
</dbReference>
<dbReference type="SUPFAM" id="SSF46785">
    <property type="entry name" value="Winged helix' DNA-binding domain"/>
    <property type="match status" value="1"/>
</dbReference>
<dbReference type="SUPFAM" id="SSF52788">
    <property type="entry name" value="Phosphotyrosine protein phosphatases I"/>
    <property type="match status" value="1"/>
</dbReference>
<dbReference type="InterPro" id="IPR011991">
    <property type="entry name" value="ArsR-like_HTH"/>
</dbReference>
<organism evidence="3 4">
    <name type="scientific">Agromyces humatus</name>
    <dbReference type="NCBI Taxonomy" id="279573"/>
    <lineage>
        <taxon>Bacteria</taxon>
        <taxon>Bacillati</taxon>
        <taxon>Actinomycetota</taxon>
        <taxon>Actinomycetes</taxon>
        <taxon>Micrococcales</taxon>
        <taxon>Microbacteriaceae</taxon>
        <taxon>Agromyces</taxon>
    </lineage>
</organism>
<reference evidence="4" key="1">
    <citation type="journal article" date="2019" name="Int. J. Syst. Evol. Microbiol.">
        <title>The Global Catalogue of Microorganisms (GCM) 10K type strain sequencing project: providing services to taxonomists for standard genome sequencing and annotation.</title>
        <authorList>
            <consortium name="The Broad Institute Genomics Platform"/>
            <consortium name="The Broad Institute Genome Sequencing Center for Infectious Disease"/>
            <person name="Wu L."/>
            <person name="Ma J."/>
        </authorList>
    </citation>
    <scope>NUCLEOTIDE SEQUENCE [LARGE SCALE GENOMIC DNA]</scope>
    <source>
        <strain evidence="4">JCM 14319</strain>
    </source>
</reference>
<proteinExistence type="predicted"/>
<dbReference type="SMART" id="SM00226">
    <property type="entry name" value="LMWPc"/>
    <property type="match status" value="1"/>
</dbReference>
<keyword evidence="4" id="KW-1185">Reference proteome</keyword>
<dbReference type="PANTHER" id="PTHR43428:SF1">
    <property type="entry name" value="ARSENATE REDUCTASE"/>
    <property type="match status" value="1"/>
</dbReference>
<dbReference type="Proteomes" id="UP001500506">
    <property type="component" value="Unassembled WGS sequence"/>
</dbReference>
<dbReference type="Gene3D" id="1.10.10.10">
    <property type="entry name" value="Winged helix-like DNA-binding domain superfamily/Winged helix DNA-binding domain"/>
    <property type="match status" value="1"/>
</dbReference>
<dbReference type="Pfam" id="PF01451">
    <property type="entry name" value="LMWPc"/>
    <property type="match status" value="1"/>
</dbReference>
<dbReference type="InterPro" id="IPR036196">
    <property type="entry name" value="Ptyr_pPase_sf"/>
</dbReference>
<dbReference type="EMBL" id="BAAANH010000004">
    <property type="protein sequence ID" value="GAA1760761.1"/>
    <property type="molecule type" value="Genomic_DNA"/>
</dbReference>
<dbReference type="InterPro" id="IPR001845">
    <property type="entry name" value="HTH_ArsR_DNA-bd_dom"/>
</dbReference>
<dbReference type="PANTHER" id="PTHR43428">
    <property type="entry name" value="ARSENATE REDUCTASE"/>
    <property type="match status" value="1"/>
</dbReference>
<sequence length="326" mass="35082">MNRSTEARRIRLLTDPIRLRMLGVIRESAGGRTHVGRLVDEIGAAQPTVSQHIGALVSEGVIECSTEGGRVWCSIAPSATRRVDDLLRPDVPAHAPDEVLARVASELADRFEGVFAPETVGRYVRESHDLLAARGDIAHDRFTSDHDAPGHDAPGDGVRDTAAETAQWAADRLVAVATARSEPAAGAPLEVLFVCVQNSGRSQLGAAILKHLAGDRVHVRSAGSRPVRALRSTIIDALDEIGAPIGNEFPKPLTDEVVRAADLVITMGCGDACPVYPGRRYLDWELDDPAGQSLARVRVIRDDVEQRVRALLDELGIVREPSYGMA</sequence>
<dbReference type="SMART" id="SM00418">
    <property type="entry name" value="HTH_ARSR"/>
    <property type="match status" value="1"/>
</dbReference>